<organism evidence="1 2">
    <name type="scientific">Caldisalinibacter kiritimatiensis</name>
    <dbReference type="NCBI Taxonomy" id="1304284"/>
    <lineage>
        <taxon>Bacteria</taxon>
        <taxon>Bacillati</taxon>
        <taxon>Bacillota</taxon>
        <taxon>Tissierellia</taxon>
        <taxon>Tissierellales</taxon>
        <taxon>Thermohalobacteraceae</taxon>
        <taxon>Caldisalinibacter</taxon>
    </lineage>
</organism>
<dbReference type="AlphaFoldDB" id="R1CP35"/>
<dbReference type="Proteomes" id="UP000013378">
    <property type="component" value="Unassembled WGS sequence"/>
</dbReference>
<name>R1CP35_9FIRM</name>
<protein>
    <submittedName>
        <fullName evidence="1">Uncharacterized protein</fullName>
    </submittedName>
</protein>
<sequence length="43" mass="5097">MSRKSRIQVEEIYINGDENKRVERLEELLILIIKKSEGIEVKP</sequence>
<evidence type="ECO:0000313" key="1">
    <source>
        <dbReference type="EMBL" id="EOD00456.1"/>
    </source>
</evidence>
<gene>
    <name evidence="1" type="ORF">L21TH_1517</name>
</gene>
<comment type="caution">
    <text evidence="1">The sequence shown here is derived from an EMBL/GenBank/DDBJ whole genome shotgun (WGS) entry which is preliminary data.</text>
</comment>
<dbReference type="RefSeq" id="WP_006313318.1">
    <property type="nucleotide sequence ID" value="NZ_ARZA01000172.1"/>
</dbReference>
<keyword evidence="2" id="KW-1185">Reference proteome</keyword>
<accession>R1CP35</accession>
<dbReference type="EMBL" id="ARZA01000172">
    <property type="protein sequence ID" value="EOD00456.1"/>
    <property type="molecule type" value="Genomic_DNA"/>
</dbReference>
<reference evidence="1 2" key="1">
    <citation type="journal article" date="2015" name="Geomicrobiol. J.">
        <title>Caldisalinibacter kiritimatiensis gen. nov., sp. nov., a moderately thermohalophilic thiosulfate-reducing bacterium from a hypersaline microbial mat.</title>
        <authorList>
            <person name="Ben Hania W."/>
            <person name="Joseph M."/>
            <person name="Fiebig A."/>
            <person name="Bunk B."/>
            <person name="Klenk H.-P."/>
            <person name="Fardeau M.-L."/>
            <person name="Spring S."/>
        </authorList>
    </citation>
    <scope>NUCLEOTIDE SEQUENCE [LARGE SCALE GENOMIC DNA]</scope>
    <source>
        <strain evidence="1 2">L21-TH-D2</strain>
    </source>
</reference>
<evidence type="ECO:0000313" key="2">
    <source>
        <dbReference type="Proteomes" id="UP000013378"/>
    </source>
</evidence>
<dbReference type="STRING" id="1304284.L21TH_1517"/>
<proteinExistence type="predicted"/>